<dbReference type="InterPro" id="IPR050400">
    <property type="entry name" value="Bact_Cytoskel_RodZ"/>
</dbReference>
<evidence type="ECO:0000256" key="2">
    <source>
        <dbReference type="SAM" id="Phobius"/>
    </source>
</evidence>
<dbReference type="Proteomes" id="UP000510886">
    <property type="component" value="Chromosome"/>
</dbReference>
<gene>
    <name evidence="4" type="ORF">GTO87_06315</name>
</gene>
<keyword evidence="2" id="KW-1133">Transmembrane helix</keyword>
<dbReference type="PANTHER" id="PTHR34475">
    <property type="match status" value="1"/>
</dbReference>
<keyword evidence="2" id="KW-0812">Transmembrane</keyword>
<dbReference type="KEGG" id="lsw:GTO87_06315"/>
<reference evidence="4 5" key="1">
    <citation type="submission" date="2020-01" db="EMBL/GenBank/DDBJ databases">
        <title>Complete and circular genome sequences of six lactobacillus isolates from horses.</title>
        <authorList>
            <person name="Hassan H.M."/>
        </authorList>
    </citation>
    <scope>NUCLEOTIDE SEQUENCE [LARGE SCALE GENOMIC DNA]</scope>
    <source>
        <strain evidence="4 5">1A</strain>
    </source>
</reference>
<feature type="domain" description="HTH cro/C1-type" evidence="3">
    <location>
        <begin position="7"/>
        <end position="64"/>
    </location>
</feature>
<protein>
    <submittedName>
        <fullName evidence="4">DUF4115 domain-containing protein</fullName>
    </submittedName>
</protein>
<dbReference type="Pfam" id="PF13413">
    <property type="entry name" value="HTH_25"/>
    <property type="match status" value="1"/>
</dbReference>
<evidence type="ECO:0000256" key="1">
    <source>
        <dbReference type="SAM" id="MobiDB-lite"/>
    </source>
</evidence>
<evidence type="ECO:0000313" key="5">
    <source>
        <dbReference type="Proteomes" id="UP000510886"/>
    </source>
</evidence>
<proteinExistence type="predicted"/>
<dbReference type="RefSeq" id="WP_180848520.1">
    <property type="nucleotide sequence ID" value="NZ_CP047418.1"/>
</dbReference>
<dbReference type="PANTHER" id="PTHR34475:SF1">
    <property type="entry name" value="CYTOSKELETON PROTEIN RODZ"/>
    <property type="match status" value="1"/>
</dbReference>
<dbReference type="InterPro" id="IPR010982">
    <property type="entry name" value="Lambda_DNA-bd_dom_sf"/>
</dbReference>
<organism evidence="4 5">
    <name type="scientific">Ligilactobacillus saerimneri</name>
    <dbReference type="NCBI Taxonomy" id="228229"/>
    <lineage>
        <taxon>Bacteria</taxon>
        <taxon>Bacillati</taxon>
        <taxon>Bacillota</taxon>
        <taxon>Bacilli</taxon>
        <taxon>Lactobacillales</taxon>
        <taxon>Lactobacillaceae</taxon>
        <taxon>Ligilactobacillus</taxon>
    </lineage>
</organism>
<dbReference type="SUPFAM" id="SSF47413">
    <property type="entry name" value="lambda repressor-like DNA-binding domains"/>
    <property type="match status" value="1"/>
</dbReference>
<dbReference type="InterPro" id="IPR001387">
    <property type="entry name" value="Cro/C1-type_HTH"/>
</dbReference>
<evidence type="ECO:0000313" key="4">
    <source>
        <dbReference type="EMBL" id="QLL78250.1"/>
    </source>
</evidence>
<evidence type="ECO:0000259" key="3">
    <source>
        <dbReference type="SMART" id="SM00530"/>
    </source>
</evidence>
<dbReference type="SMART" id="SM00530">
    <property type="entry name" value="HTH_XRE"/>
    <property type="match status" value="1"/>
</dbReference>
<name>A0A7H9EKK9_9LACO</name>
<dbReference type="Pfam" id="PF13464">
    <property type="entry name" value="RodZ_C"/>
    <property type="match status" value="1"/>
</dbReference>
<dbReference type="Gene3D" id="1.10.260.40">
    <property type="entry name" value="lambda repressor-like DNA-binding domains"/>
    <property type="match status" value="1"/>
</dbReference>
<dbReference type="InterPro" id="IPR025194">
    <property type="entry name" value="RodZ-like_C"/>
</dbReference>
<dbReference type="AlphaFoldDB" id="A0A7H9EKK9"/>
<keyword evidence="2" id="KW-0472">Membrane</keyword>
<feature type="transmembrane region" description="Helical" evidence="2">
    <location>
        <begin position="112"/>
        <end position="137"/>
    </location>
</feature>
<dbReference type="GO" id="GO:0003677">
    <property type="term" value="F:DNA binding"/>
    <property type="evidence" value="ECO:0007669"/>
    <property type="project" value="InterPro"/>
</dbReference>
<sequence length="290" mass="31566">MSEIGEKLKNARVEKGYTLDDLQQITKIQKRYLIAIEEGRFEALPGAFYIKAFVRQYAETVDLNPQELLAELNAELGQGAPTEPVKQNEAVTRTAILREKQKTSQPSKLERFLSYLPTIIIVAVVIAILGSIYIVAWGNHQKNADQPIDVSSAKVEKTSDGSTTSKKKKSSSKAAKSAVTSRKQKITYISGTTYTYQLKNGAKKNKITLKATNGAAWNAVTVDGTQVWQGTLTSGSTHTVTVPADAIKIKLSIGNSKATSLTINGQEFNYKKQGNGETVRTLTINVGKAA</sequence>
<accession>A0A7H9EKK9</accession>
<feature type="region of interest" description="Disordered" evidence="1">
    <location>
        <begin position="151"/>
        <end position="177"/>
    </location>
</feature>
<dbReference type="EMBL" id="CP047418">
    <property type="protein sequence ID" value="QLL78250.1"/>
    <property type="molecule type" value="Genomic_DNA"/>
</dbReference>